<evidence type="ECO:0000313" key="4">
    <source>
        <dbReference type="Proteomes" id="UP000752171"/>
    </source>
</evidence>
<feature type="coiled-coil region" evidence="1">
    <location>
        <begin position="662"/>
        <end position="689"/>
    </location>
</feature>
<feature type="compositionally biased region" description="Low complexity" evidence="2">
    <location>
        <begin position="820"/>
        <end position="842"/>
    </location>
</feature>
<keyword evidence="1" id="KW-0175">Coiled coil</keyword>
<sequence>MEQGLREEAAVMDGGDQDGVPDKADDTDELINTDVNGGMVCGSGSDPPDVLRDHCHQLLDAIDAQLNHLQSCSTGRVNGGRSQLEEVLDPVGLDRVGSESRDTGLGSDKGSSSPDWLNSGLPDPSPVSVQVSAGEAGPELSTAPCCPGEGSGGPVGFRTEQRLWRLQHLLRTNTKVGVEEEEEEVEEEELDSVCTEDFSTRFQELMLKLREPTVGGACGVGGACELISDRTAPQVKKQNRLGNQKNSQQCGNHTGSSDDEGTVEIRQCGRSHGGRGYGVLRSLAGVQKTVKINQSRKKISFSSTPSISSTPSVSSAPSAGSTLFTTSVECEQVEQVEQEARLGVLEKILSQKEVQLLELQEEQRSLQTELQTCREEQKTQREKVRRAVERERRRWEEQMEEAERRGRAELHQERRSSLILQTKVLELKTQLEGRACEQSARFRALKDEQWAELHKLRTQLKQEAELEVGRLKQKLKRVQQGAAERTDRQSAGWAWDILTECGHLQDLLKPRPHSDLTTHTKPHPHSDLTTHTKPHPHSDLTTHTKPHPHSDLTTHTKPHPHSDLTTDTKPHPHSDLTTHTKPRPYSDLSTDSKPRPHSGLITDTKPPPHCDLTTDTKPRPHSDLTTDTKPRPHRVTVDRAVQTLRSLRLRLQQLFTNQHTQLTTLTLTNQQLRAEKKQLKELSRRAGLQLGEDDDGEDDDLRRIQKNQIQQKPRTTNPTQNLQHHLERRFSEPGSEPQWRLELLEAELKHLTQSSGDPADPVPPVCAPSNHDLTSYKLLLHLQSRIRQLRADARAGTPATGTPATGTPGTGTPGTGTPGTGTPATGTPGTGTPATGTPATGTSEPLTDLEAN</sequence>
<feature type="region of interest" description="Disordered" evidence="2">
    <location>
        <begin position="74"/>
        <end position="154"/>
    </location>
</feature>
<gene>
    <name evidence="3" type="ORF">AMEX_G25712</name>
</gene>
<protein>
    <submittedName>
        <fullName evidence="3">Uncharacterized protein</fullName>
    </submittedName>
</protein>
<feature type="compositionally biased region" description="Low complexity" evidence="2">
    <location>
        <begin position="795"/>
        <end position="807"/>
    </location>
</feature>
<name>A0A8T2KTS4_ASTMX</name>
<reference evidence="3 4" key="1">
    <citation type="submission" date="2021-07" db="EMBL/GenBank/DDBJ databases">
        <authorList>
            <person name="Imarazene B."/>
            <person name="Zahm M."/>
            <person name="Klopp C."/>
            <person name="Cabau C."/>
            <person name="Beille S."/>
            <person name="Jouanno E."/>
            <person name="Castinel A."/>
            <person name="Lluch J."/>
            <person name="Gil L."/>
            <person name="Kuchtly C."/>
            <person name="Lopez Roques C."/>
            <person name="Donnadieu C."/>
            <person name="Parrinello H."/>
            <person name="Journot L."/>
            <person name="Du K."/>
            <person name="Schartl M."/>
            <person name="Retaux S."/>
            <person name="Guiguen Y."/>
        </authorList>
    </citation>
    <scope>NUCLEOTIDE SEQUENCE [LARGE SCALE GENOMIC DNA]</scope>
    <source>
        <strain evidence="3">Pach_M1</strain>
        <tissue evidence="3">Testis</tissue>
    </source>
</reference>
<feature type="region of interest" description="Disordered" evidence="2">
    <location>
        <begin position="297"/>
        <end position="320"/>
    </location>
</feature>
<feature type="compositionally biased region" description="Basic and acidic residues" evidence="2">
    <location>
        <begin position="512"/>
        <end position="578"/>
    </location>
</feature>
<dbReference type="EMBL" id="JAICCE010000022">
    <property type="protein sequence ID" value="KAG9262079.1"/>
    <property type="molecule type" value="Genomic_DNA"/>
</dbReference>
<evidence type="ECO:0000313" key="3">
    <source>
        <dbReference type="EMBL" id="KAG9262079.1"/>
    </source>
</evidence>
<evidence type="ECO:0000256" key="1">
    <source>
        <dbReference type="SAM" id="Coils"/>
    </source>
</evidence>
<dbReference type="AlphaFoldDB" id="A0A8T2KTS4"/>
<feature type="compositionally biased region" description="Basic and acidic residues" evidence="2">
    <location>
        <begin position="606"/>
        <end position="630"/>
    </location>
</feature>
<evidence type="ECO:0000256" key="2">
    <source>
        <dbReference type="SAM" id="MobiDB-lite"/>
    </source>
</evidence>
<feature type="region of interest" description="Disordered" evidence="2">
    <location>
        <begin position="792"/>
        <end position="852"/>
    </location>
</feature>
<proteinExistence type="predicted"/>
<comment type="caution">
    <text evidence="3">The sequence shown here is derived from an EMBL/GenBank/DDBJ whole genome shotgun (WGS) entry which is preliminary data.</text>
</comment>
<feature type="region of interest" description="Disordered" evidence="2">
    <location>
        <begin position="1"/>
        <end position="40"/>
    </location>
</feature>
<feature type="region of interest" description="Disordered" evidence="2">
    <location>
        <begin position="234"/>
        <end position="262"/>
    </location>
</feature>
<feature type="coiled-coil region" evidence="1">
    <location>
        <begin position="342"/>
        <end position="412"/>
    </location>
</feature>
<feature type="region of interest" description="Disordered" evidence="2">
    <location>
        <begin position="512"/>
        <end position="632"/>
    </location>
</feature>
<feature type="compositionally biased region" description="Polar residues" evidence="2">
    <location>
        <begin position="240"/>
        <end position="255"/>
    </location>
</feature>
<dbReference type="Proteomes" id="UP000752171">
    <property type="component" value="Unassembled WGS sequence"/>
</dbReference>
<feature type="compositionally biased region" description="Low complexity" evidence="2">
    <location>
        <begin position="300"/>
        <end position="320"/>
    </location>
</feature>
<accession>A0A8T2KTS4</accession>
<feature type="compositionally biased region" description="Gly residues" evidence="2">
    <location>
        <begin position="808"/>
        <end position="819"/>
    </location>
</feature>
<organism evidence="3 4">
    <name type="scientific">Astyanax mexicanus</name>
    <name type="common">Blind cave fish</name>
    <name type="synonym">Astyanax fasciatus mexicanus</name>
    <dbReference type="NCBI Taxonomy" id="7994"/>
    <lineage>
        <taxon>Eukaryota</taxon>
        <taxon>Metazoa</taxon>
        <taxon>Chordata</taxon>
        <taxon>Craniata</taxon>
        <taxon>Vertebrata</taxon>
        <taxon>Euteleostomi</taxon>
        <taxon>Actinopterygii</taxon>
        <taxon>Neopterygii</taxon>
        <taxon>Teleostei</taxon>
        <taxon>Ostariophysi</taxon>
        <taxon>Characiformes</taxon>
        <taxon>Characoidei</taxon>
        <taxon>Acestrorhamphidae</taxon>
        <taxon>Acestrorhamphinae</taxon>
        <taxon>Astyanax</taxon>
    </lineage>
</organism>